<dbReference type="Gene3D" id="3.90.1340.10">
    <property type="entry name" value="Phage tail collar domain"/>
    <property type="match status" value="1"/>
</dbReference>
<keyword evidence="3" id="KW-1185">Reference proteome</keyword>
<dbReference type="RefSeq" id="WP_111147993.1">
    <property type="nucleotide sequence ID" value="NZ_QKRB01000052.1"/>
</dbReference>
<dbReference type="InterPro" id="IPR011083">
    <property type="entry name" value="Phage_tail_collar_dom"/>
</dbReference>
<gene>
    <name evidence="2" type="ORF">DNH61_17550</name>
</gene>
<dbReference type="Pfam" id="PF07484">
    <property type="entry name" value="Collar"/>
    <property type="match status" value="1"/>
</dbReference>
<reference evidence="2 3" key="1">
    <citation type="submission" date="2018-06" db="EMBL/GenBank/DDBJ databases">
        <title>Paenibacillus imtechensis sp. nov.</title>
        <authorList>
            <person name="Pinnaka A.K."/>
            <person name="Singh H."/>
            <person name="Kaur M."/>
        </authorList>
    </citation>
    <scope>NUCLEOTIDE SEQUENCE [LARGE SCALE GENOMIC DNA]</scope>
    <source>
        <strain evidence="2 3">SMB1</strain>
    </source>
</reference>
<dbReference type="OrthoDB" id="9810174at2"/>
<evidence type="ECO:0000313" key="3">
    <source>
        <dbReference type="Proteomes" id="UP000249522"/>
    </source>
</evidence>
<evidence type="ECO:0000313" key="2">
    <source>
        <dbReference type="EMBL" id="PZD94523.1"/>
    </source>
</evidence>
<sequence length="174" mass="18037">MSEPYLGEIKLLAFNFPPKGWALCNGQLMPINQNQALFALLGTSYGGNGQTTFALPNLQGRVPIHTSAGTGITLGMSAGESAVALAQSQMPPHVHPLMASSAEATVKTPDGGVWAAPAVSAYHSWGPSGGGDNRTEMSPAALTAAGGSQRHTNMQPYLVLNYCIALTGIFPSQN</sequence>
<evidence type="ECO:0000259" key="1">
    <source>
        <dbReference type="Pfam" id="PF07484"/>
    </source>
</evidence>
<feature type="domain" description="Phage tail collar" evidence="1">
    <location>
        <begin position="7"/>
        <end position="63"/>
    </location>
</feature>
<dbReference type="EMBL" id="QKRB01000052">
    <property type="protein sequence ID" value="PZD94523.1"/>
    <property type="molecule type" value="Genomic_DNA"/>
</dbReference>
<comment type="caution">
    <text evidence="2">The sequence shown here is derived from an EMBL/GenBank/DDBJ whole genome shotgun (WGS) entry which is preliminary data.</text>
</comment>
<proteinExistence type="predicted"/>
<protein>
    <submittedName>
        <fullName evidence="2">Phage tail protein</fullName>
    </submittedName>
</protein>
<dbReference type="Proteomes" id="UP000249522">
    <property type="component" value="Unassembled WGS sequence"/>
</dbReference>
<dbReference type="InterPro" id="IPR037053">
    <property type="entry name" value="Phage_tail_collar_dom_sf"/>
</dbReference>
<accession>A0A2W1L6E1</accession>
<dbReference type="SUPFAM" id="SSF88874">
    <property type="entry name" value="Receptor-binding domain of short tail fibre protein gp12"/>
    <property type="match status" value="1"/>
</dbReference>
<name>A0A2W1L6E1_9BACL</name>
<dbReference type="AlphaFoldDB" id="A0A2W1L6E1"/>
<organism evidence="2 3">
    <name type="scientific">Paenibacillus sambharensis</name>
    <dbReference type="NCBI Taxonomy" id="1803190"/>
    <lineage>
        <taxon>Bacteria</taxon>
        <taxon>Bacillati</taxon>
        <taxon>Bacillota</taxon>
        <taxon>Bacilli</taxon>
        <taxon>Bacillales</taxon>
        <taxon>Paenibacillaceae</taxon>
        <taxon>Paenibacillus</taxon>
    </lineage>
</organism>